<comment type="caution">
    <text evidence="3">The sequence shown here is derived from an EMBL/GenBank/DDBJ whole genome shotgun (WGS) entry which is preliminary data.</text>
</comment>
<evidence type="ECO:0000259" key="2">
    <source>
        <dbReference type="Pfam" id="PF04149"/>
    </source>
</evidence>
<dbReference type="RefSeq" id="WP_344031056.1">
    <property type="nucleotide sequence ID" value="NZ_BAAABX010000063.1"/>
</dbReference>
<dbReference type="Pfam" id="PF04149">
    <property type="entry name" value="DUF397"/>
    <property type="match status" value="1"/>
</dbReference>
<evidence type="ECO:0000256" key="1">
    <source>
        <dbReference type="SAM" id="MobiDB-lite"/>
    </source>
</evidence>
<sequence>MKSERDLSRAVWRKSSHSGSGNGAGAPDCLQVADNIRGVVPVRDSKATGRPPLVFPAPAWAAFVSATASAPVSRPGDA</sequence>
<dbReference type="InterPro" id="IPR007278">
    <property type="entry name" value="DUF397"/>
</dbReference>
<proteinExistence type="predicted"/>
<evidence type="ECO:0000313" key="3">
    <source>
        <dbReference type="EMBL" id="GAA0430081.1"/>
    </source>
</evidence>
<keyword evidence="4" id="KW-1185">Reference proteome</keyword>
<feature type="region of interest" description="Disordered" evidence="1">
    <location>
        <begin position="1"/>
        <end position="29"/>
    </location>
</feature>
<feature type="domain" description="DUF397" evidence="2">
    <location>
        <begin position="10"/>
        <end position="66"/>
    </location>
</feature>
<dbReference type="EMBL" id="BAAABX010000063">
    <property type="protein sequence ID" value="GAA0430081.1"/>
    <property type="molecule type" value="Genomic_DNA"/>
</dbReference>
<evidence type="ECO:0000313" key="4">
    <source>
        <dbReference type="Proteomes" id="UP001500879"/>
    </source>
</evidence>
<accession>A0ABN0Z3K8</accession>
<reference evidence="3 4" key="1">
    <citation type="journal article" date="2019" name="Int. J. Syst. Evol. Microbiol.">
        <title>The Global Catalogue of Microorganisms (GCM) 10K type strain sequencing project: providing services to taxonomists for standard genome sequencing and annotation.</title>
        <authorList>
            <consortium name="The Broad Institute Genomics Platform"/>
            <consortium name="The Broad Institute Genome Sequencing Center for Infectious Disease"/>
            <person name="Wu L."/>
            <person name="Ma J."/>
        </authorList>
    </citation>
    <scope>NUCLEOTIDE SEQUENCE [LARGE SCALE GENOMIC DNA]</scope>
    <source>
        <strain evidence="3 4">JCM 4788</strain>
    </source>
</reference>
<dbReference type="Proteomes" id="UP001500879">
    <property type="component" value="Unassembled WGS sequence"/>
</dbReference>
<gene>
    <name evidence="3" type="ORF">GCM10010357_59700</name>
</gene>
<name>A0ABN0Z3K8_9ACTN</name>
<organism evidence="3 4">
    <name type="scientific">Streptomyces luteireticuli</name>
    <dbReference type="NCBI Taxonomy" id="173858"/>
    <lineage>
        <taxon>Bacteria</taxon>
        <taxon>Bacillati</taxon>
        <taxon>Actinomycetota</taxon>
        <taxon>Actinomycetes</taxon>
        <taxon>Kitasatosporales</taxon>
        <taxon>Streptomycetaceae</taxon>
        <taxon>Streptomyces</taxon>
    </lineage>
</organism>
<protein>
    <recommendedName>
        <fullName evidence="2">DUF397 domain-containing protein</fullName>
    </recommendedName>
</protein>